<dbReference type="AlphaFoldDB" id="A0A974RXF7"/>
<keyword evidence="1" id="KW-0472">Membrane</keyword>
<keyword evidence="1" id="KW-0812">Transmembrane</keyword>
<dbReference type="KEGG" id="eaz:JHT90_10420"/>
<proteinExistence type="predicted"/>
<keyword evidence="1" id="KW-1133">Transmembrane helix</keyword>
<evidence type="ECO:0000313" key="4">
    <source>
        <dbReference type="Proteomes" id="UP000595278"/>
    </source>
</evidence>
<organism evidence="3 4">
    <name type="scientific">Entomomonas asaccharolytica</name>
    <dbReference type="NCBI Taxonomy" id="2785331"/>
    <lineage>
        <taxon>Bacteria</taxon>
        <taxon>Pseudomonadati</taxon>
        <taxon>Pseudomonadota</taxon>
        <taxon>Gammaproteobacteria</taxon>
        <taxon>Pseudomonadales</taxon>
        <taxon>Pseudomonadaceae</taxon>
        <taxon>Entomomonas</taxon>
    </lineage>
</organism>
<name>A0A974RXF7_9GAMM</name>
<evidence type="ECO:0000259" key="2">
    <source>
        <dbReference type="PROSITE" id="PS50119"/>
    </source>
</evidence>
<feature type="transmembrane region" description="Helical" evidence="1">
    <location>
        <begin position="57"/>
        <end position="74"/>
    </location>
</feature>
<dbReference type="PROSITE" id="PS50119">
    <property type="entry name" value="ZF_BBOX"/>
    <property type="match status" value="1"/>
</dbReference>
<dbReference type="Proteomes" id="UP000595278">
    <property type="component" value="Chromosome"/>
</dbReference>
<protein>
    <recommendedName>
        <fullName evidence="2">B box-type domain-containing protein</fullName>
    </recommendedName>
</protein>
<sequence>MNCYQHHSQNAIGICKSCGKALCSECAVDLNFALTCKGACEKNAKAAFTFQKKTKKLIPLLSLMLGITYIFFGFHRNSLINIDTIVGCIFFIVGIFTLLNIKNK</sequence>
<dbReference type="GO" id="GO:0008270">
    <property type="term" value="F:zinc ion binding"/>
    <property type="evidence" value="ECO:0007669"/>
    <property type="project" value="InterPro"/>
</dbReference>
<dbReference type="EMBL" id="CP067393">
    <property type="protein sequence ID" value="QQP84814.1"/>
    <property type="molecule type" value="Genomic_DNA"/>
</dbReference>
<dbReference type="InterPro" id="IPR000315">
    <property type="entry name" value="Znf_B-box"/>
</dbReference>
<feature type="domain" description="B box-type" evidence="2">
    <location>
        <begin position="1"/>
        <end position="26"/>
    </location>
</feature>
<keyword evidence="4" id="KW-1185">Reference proteome</keyword>
<dbReference type="RefSeq" id="WP_201090711.1">
    <property type="nucleotide sequence ID" value="NZ_CP067393.1"/>
</dbReference>
<reference evidence="3 4" key="1">
    <citation type="submission" date="2021-01" db="EMBL/GenBank/DDBJ databases">
        <title>Entomomonas sp. F2A isolated from a house cricket (Acheta domesticus).</title>
        <authorList>
            <person name="Spergser J."/>
            <person name="Busse H.-J."/>
        </authorList>
    </citation>
    <scope>NUCLEOTIDE SEQUENCE [LARGE SCALE GENOMIC DNA]</scope>
    <source>
        <strain evidence="3 4">F2A</strain>
    </source>
</reference>
<feature type="transmembrane region" description="Helical" evidence="1">
    <location>
        <begin position="80"/>
        <end position="101"/>
    </location>
</feature>
<evidence type="ECO:0000313" key="3">
    <source>
        <dbReference type="EMBL" id="QQP84814.1"/>
    </source>
</evidence>
<evidence type="ECO:0000256" key="1">
    <source>
        <dbReference type="SAM" id="Phobius"/>
    </source>
</evidence>
<accession>A0A974RXF7</accession>
<gene>
    <name evidence="3" type="ORF">JHT90_10420</name>
</gene>